<evidence type="ECO:0000313" key="3">
    <source>
        <dbReference type="Proteomes" id="UP001431783"/>
    </source>
</evidence>
<keyword evidence="1" id="KW-0268">Exocytosis</keyword>
<reference evidence="2 3" key="1">
    <citation type="submission" date="2023-03" db="EMBL/GenBank/DDBJ databases">
        <title>Genome insight into feeding habits of ladybird beetles.</title>
        <authorList>
            <person name="Li H.-S."/>
            <person name="Huang Y.-H."/>
            <person name="Pang H."/>
        </authorList>
    </citation>
    <scope>NUCLEOTIDE SEQUENCE [LARGE SCALE GENOMIC DNA]</scope>
    <source>
        <strain evidence="2">SYSU_2023b</strain>
        <tissue evidence="2">Whole body</tissue>
    </source>
</reference>
<dbReference type="GO" id="GO:0099503">
    <property type="term" value="C:secretory vesicle"/>
    <property type="evidence" value="ECO:0007669"/>
    <property type="project" value="TreeGrafter"/>
</dbReference>
<dbReference type="PANTHER" id="PTHR45999">
    <property type="entry name" value="UNC-13-4A, ISOFORM B"/>
    <property type="match status" value="1"/>
</dbReference>
<dbReference type="GO" id="GO:0006887">
    <property type="term" value="P:exocytosis"/>
    <property type="evidence" value="ECO:0007669"/>
    <property type="project" value="UniProtKB-KW"/>
</dbReference>
<dbReference type="EMBL" id="JARQZJ010000006">
    <property type="protein sequence ID" value="KAK9871546.1"/>
    <property type="molecule type" value="Genomic_DNA"/>
</dbReference>
<accession>A0AAW1TUY9</accession>
<evidence type="ECO:0000256" key="1">
    <source>
        <dbReference type="ARBA" id="ARBA00022483"/>
    </source>
</evidence>
<dbReference type="AlphaFoldDB" id="A0AAW1TUY9"/>
<protein>
    <submittedName>
        <fullName evidence="2">Uncharacterized protein</fullName>
    </submittedName>
</protein>
<keyword evidence="3" id="KW-1185">Reference proteome</keyword>
<sequence>MESKLNRHLFLGDLTELQTASVRFVAASSIYLKYSLDPRWMFQLLTDIETAWSNSTLTREEEMWLAEKFTAMQERWLQQLRHHRQLFPALHPASLARLEYILRCLAYMSSMKSFWKCCPFNKEIEVKLLPQCEKELQSGSVT</sequence>
<name>A0AAW1TUY9_9CUCU</name>
<dbReference type="InterPro" id="IPR052095">
    <property type="entry name" value="UNC-13_domain"/>
</dbReference>
<organism evidence="2 3">
    <name type="scientific">Henosepilachna vigintioctopunctata</name>
    <dbReference type="NCBI Taxonomy" id="420089"/>
    <lineage>
        <taxon>Eukaryota</taxon>
        <taxon>Metazoa</taxon>
        <taxon>Ecdysozoa</taxon>
        <taxon>Arthropoda</taxon>
        <taxon>Hexapoda</taxon>
        <taxon>Insecta</taxon>
        <taxon>Pterygota</taxon>
        <taxon>Neoptera</taxon>
        <taxon>Endopterygota</taxon>
        <taxon>Coleoptera</taxon>
        <taxon>Polyphaga</taxon>
        <taxon>Cucujiformia</taxon>
        <taxon>Coccinelloidea</taxon>
        <taxon>Coccinellidae</taxon>
        <taxon>Epilachninae</taxon>
        <taxon>Epilachnini</taxon>
        <taxon>Henosepilachna</taxon>
    </lineage>
</organism>
<evidence type="ECO:0000313" key="2">
    <source>
        <dbReference type="EMBL" id="KAK9871546.1"/>
    </source>
</evidence>
<gene>
    <name evidence="2" type="ORF">WA026_012923</name>
</gene>
<dbReference type="PANTHER" id="PTHR45999:SF4">
    <property type="entry name" value="UNC-13-4A, ISOFORM B"/>
    <property type="match status" value="1"/>
</dbReference>
<dbReference type="Proteomes" id="UP001431783">
    <property type="component" value="Unassembled WGS sequence"/>
</dbReference>
<proteinExistence type="predicted"/>
<comment type="caution">
    <text evidence="2">The sequence shown here is derived from an EMBL/GenBank/DDBJ whole genome shotgun (WGS) entry which is preliminary data.</text>
</comment>